<dbReference type="GO" id="GO:0030139">
    <property type="term" value="C:endocytic vesicle"/>
    <property type="evidence" value="ECO:0007669"/>
    <property type="project" value="TreeGrafter"/>
</dbReference>
<dbReference type="SUPFAM" id="SSF109993">
    <property type="entry name" value="VPS9 domain"/>
    <property type="match status" value="1"/>
</dbReference>
<dbReference type="Gene3D" id="1.20.1050.80">
    <property type="entry name" value="VPS9 domain"/>
    <property type="match status" value="1"/>
</dbReference>
<name>A0A7S1KMM7_9EUKA</name>
<dbReference type="Pfam" id="PF02204">
    <property type="entry name" value="VPS9"/>
    <property type="match status" value="1"/>
</dbReference>
<feature type="region of interest" description="Disordered" evidence="2">
    <location>
        <begin position="137"/>
        <end position="176"/>
    </location>
</feature>
<feature type="compositionally biased region" description="Low complexity" evidence="2">
    <location>
        <begin position="152"/>
        <end position="168"/>
    </location>
</feature>
<dbReference type="PANTHER" id="PTHR23101:SF25">
    <property type="entry name" value="GTPASE-ACTIVATING PROTEIN AND VPS9 DOMAIN-CONTAINING PROTEIN 1"/>
    <property type="match status" value="1"/>
</dbReference>
<feature type="region of interest" description="Disordered" evidence="2">
    <location>
        <begin position="15"/>
        <end position="49"/>
    </location>
</feature>
<feature type="coiled-coil region" evidence="1">
    <location>
        <begin position="605"/>
        <end position="632"/>
    </location>
</feature>
<reference evidence="4" key="1">
    <citation type="submission" date="2021-01" db="EMBL/GenBank/DDBJ databases">
        <authorList>
            <person name="Corre E."/>
            <person name="Pelletier E."/>
            <person name="Niang G."/>
            <person name="Scheremetjew M."/>
            <person name="Finn R."/>
            <person name="Kale V."/>
            <person name="Holt S."/>
            <person name="Cochrane G."/>
            <person name="Meng A."/>
            <person name="Brown T."/>
            <person name="Cohen L."/>
        </authorList>
    </citation>
    <scope>NUCLEOTIDE SEQUENCE</scope>
    <source>
        <strain evidence="4">WS</strain>
    </source>
</reference>
<evidence type="ECO:0000313" key="4">
    <source>
        <dbReference type="EMBL" id="CAD9078008.1"/>
    </source>
</evidence>
<dbReference type="InterPro" id="IPR037191">
    <property type="entry name" value="VPS9_dom_sf"/>
</dbReference>
<feature type="region of interest" description="Disordered" evidence="2">
    <location>
        <begin position="649"/>
        <end position="676"/>
    </location>
</feature>
<dbReference type="SMART" id="SM00167">
    <property type="entry name" value="VPS9"/>
    <property type="match status" value="1"/>
</dbReference>
<feature type="compositionally biased region" description="Polar residues" evidence="2">
    <location>
        <begin position="20"/>
        <end position="48"/>
    </location>
</feature>
<feature type="compositionally biased region" description="Low complexity" evidence="2">
    <location>
        <begin position="334"/>
        <end position="358"/>
    </location>
</feature>
<dbReference type="PROSITE" id="PS51205">
    <property type="entry name" value="VPS9"/>
    <property type="match status" value="1"/>
</dbReference>
<evidence type="ECO:0000256" key="1">
    <source>
        <dbReference type="SAM" id="Coils"/>
    </source>
</evidence>
<protein>
    <recommendedName>
        <fullName evidence="3">VPS9 domain-containing protein</fullName>
    </recommendedName>
</protein>
<dbReference type="EMBL" id="HBGD01001509">
    <property type="protein sequence ID" value="CAD9078008.1"/>
    <property type="molecule type" value="Transcribed_RNA"/>
</dbReference>
<dbReference type="InterPro" id="IPR003123">
    <property type="entry name" value="VPS9"/>
</dbReference>
<proteinExistence type="predicted"/>
<evidence type="ECO:0000259" key="3">
    <source>
        <dbReference type="PROSITE" id="PS51205"/>
    </source>
</evidence>
<dbReference type="GO" id="GO:0031267">
    <property type="term" value="F:small GTPase binding"/>
    <property type="evidence" value="ECO:0007669"/>
    <property type="project" value="TreeGrafter"/>
</dbReference>
<dbReference type="InterPro" id="IPR045046">
    <property type="entry name" value="Vps9-like"/>
</dbReference>
<dbReference type="GO" id="GO:0016192">
    <property type="term" value="P:vesicle-mediated transport"/>
    <property type="evidence" value="ECO:0007669"/>
    <property type="project" value="InterPro"/>
</dbReference>
<dbReference type="PANTHER" id="PTHR23101">
    <property type="entry name" value="RAB GDP/GTP EXCHANGE FACTOR"/>
    <property type="match status" value="1"/>
</dbReference>
<feature type="region of interest" description="Disordered" evidence="2">
    <location>
        <begin position="257"/>
        <end position="276"/>
    </location>
</feature>
<organism evidence="4">
    <name type="scientific">Percolomonas cosmopolitus</name>
    <dbReference type="NCBI Taxonomy" id="63605"/>
    <lineage>
        <taxon>Eukaryota</taxon>
        <taxon>Discoba</taxon>
        <taxon>Heterolobosea</taxon>
        <taxon>Tetramitia</taxon>
        <taxon>Eutetramitia</taxon>
        <taxon>Percolomonadidae</taxon>
        <taxon>Percolomonas</taxon>
    </lineage>
</organism>
<gene>
    <name evidence="4" type="ORF">PCOS0759_LOCUS1240</name>
</gene>
<feature type="region of interest" description="Disordered" evidence="2">
    <location>
        <begin position="328"/>
        <end position="371"/>
    </location>
</feature>
<dbReference type="GO" id="GO:0005829">
    <property type="term" value="C:cytosol"/>
    <property type="evidence" value="ECO:0007669"/>
    <property type="project" value="TreeGrafter"/>
</dbReference>
<dbReference type="GO" id="GO:0005085">
    <property type="term" value="F:guanyl-nucleotide exchange factor activity"/>
    <property type="evidence" value="ECO:0007669"/>
    <property type="project" value="InterPro"/>
</dbReference>
<accession>A0A7S1KMM7</accession>
<evidence type="ECO:0000256" key="2">
    <source>
        <dbReference type="SAM" id="MobiDB-lite"/>
    </source>
</evidence>
<keyword evidence="1" id="KW-0175">Coiled coil</keyword>
<feature type="domain" description="VPS9" evidence="3">
    <location>
        <begin position="1138"/>
        <end position="1286"/>
    </location>
</feature>
<sequence length="1286" mass="146969">MLKKQPSLSLFSFSLGGSSAAPNPSRGSSQKSPQNAFSKKSSENSQPMHENEAFLDEQHQVQQHSRHTSGSSASFCSLSNMPLFNLSLLCVIPHSLHPSPNPLYTFNHSVPYFVSGSFSKLMISRYAAVQGESLNAAAAQRRESRHHHYSDTDSSSPPASAHTPFTTPNASSPSTLFSQSQDYILLRKESWRDMKRMRLISLGDLECWNQRVVTDKKPEKKSKRSSSNAATLSKDSYTNGEIVMDLERLWMEVDSGQAAPESEMRQSRTNECSDPIKIKTTGGIQSLIKRLKPTLCLDTWKNQWKNILKSNEFAVGIEFMDDGTCHTTEEPQLSSTRTFTTTTTGTSPHTPATSSPAKNVRRKNKAKNTRDSTRQYLFRTENYRDVVEMALLINVLGRTSQNIDFNFDINTHVARMLLDEQHIAEANLDAASSPTNSEHSETILQIDNALRNTKHHHAQNALLYLRKSIHTILRHRSEIKLYKNLIEQQITKRMRQIEQEGKQWMRSAEYSHTYSFLELTLILSSKLLEQNDHTLHFLIHHAEQCYNSPQAVPLLKTFRHQLPDQIMSEKNYRQTQQDISDLGESIRECAQNLCVRIYSFASKVKSDIQQKKNSLTKRMRSLQKQFESVLEEEMNWLKKDSHVGLSSLHSAQRRRDEMGTSPHSPPPHFDSSSIHFDTSSSSMLNDPTPIHLKIHKQRIMNFIKQIDTQLAMLERKLHILHSDFEIFSFDKCENVSRYIEPQYHLFCLEEEQLAQLLEKKVALDESHRQSLVSLQTQYLQRIFLIFDSMQHIRTKLCASLTEQKKSHQSRLKDKKILAKELQSCRAELNKQGLSQEQELLQTRYIELCTVRQEIIQKRLSCAERYVALLEHQLSILSERFLEQRLSMLWEIQKALENEKSQATSLTVVSSCTVYESNVQDGDIATTILRRIDVDEEIVASRDDIDKLKSTLKEMRSGQGEHAVFSDSLLSRTLSIDAIDAEKEDLMQDIVLQKLSKEWLRSKNSASSCLEQFLNDISRGFSHNFSTGSPPSGSPKHVKSSSSSQFYTIENAQMVVQQIADLLCGLYPEVREHVEFNQLVEMVENAIFSKRFVYIRALELVENDTEDARFNDHCELHEEAILNSVLGEELRQRLNLRQSNEDEFLEGSSEDHSLSSSTQQRTIPHSSFVSLVQENFASVIETFNNLRSHQSPTRKLRAITLACKEIMNSLTQMENEADNSKGGVGADEFLPMLIAIVCVARTPDLLTELHFVERFGSEDLLMAEHGYFFTSLSSAMQWIQHYSPSSL</sequence>